<proteinExistence type="predicted"/>
<dbReference type="GO" id="GO:0016787">
    <property type="term" value="F:hydrolase activity"/>
    <property type="evidence" value="ECO:0007669"/>
    <property type="project" value="UniProtKB-KW"/>
</dbReference>
<protein>
    <submittedName>
        <fullName evidence="1">P-loop containing nucleoside triphosphate hydrolase protein</fullName>
    </submittedName>
</protein>
<dbReference type="AlphaFoldDB" id="A0AAW0QXX5"/>
<accession>A0AAW0QXX5</accession>
<sequence>MHDDGDNGPSASASASAPAAAAVAAAKDPTSLSISVDLEHGSSTAADAPPASHGRVEHRMARCNRDGKLCALIGASVSGKATLRNVLAHRPTQNQDVLSTTLRTVAERDRKSRIDSLIASLGLARAAAHTLVGTRPRRRPEAAARRVAYGIRVAMYLRLAVMTGKVWLRLGAEPASIIPISNGLLFGSAFMSFTAVAYVPAFLEDRQRPRASSNVFYRYGFHYWDYQRWVSEDMMVNEFAGRAYACAPCQGKDDIGEGGGACDCMFPIALVDQCLVAG</sequence>
<comment type="caution">
    <text evidence="1">The sequence shown here is derived from an EMBL/GenBank/DDBJ whole genome shotgun (WGS) entry which is preliminary data.</text>
</comment>
<dbReference type="Proteomes" id="UP001392437">
    <property type="component" value="Unassembled WGS sequence"/>
</dbReference>
<gene>
    <name evidence="1" type="ORF">PG999_007302</name>
</gene>
<reference evidence="1 2" key="1">
    <citation type="submission" date="2023-01" db="EMBL/GenBank/DDBJ databases">
        <title>Analysis of 21 Apiospora genomes using comparative genomics revels a genus with tremendous synthesis potential of carbohydrate active enzymes and secondary metabolites.</title>
        <authorList>
            <person name="Sorensen T."/>
        </authorList>
    </citation>
    <scope>NUCLEOTIDE SEQUENCE [LARGE SCALE GENOMIC DNA]</scope>
    <source>
        <strain evidence="1 2">CBS 117206</strain>
    </source>
</reference>
<organism evidence="1 2">
    <name type="scientific">Apiospora kogelbergensis</name>
    <dbReference type="NCBI Taxonomy" id="1337665"/>
    <lineage>
        <taxon>Eukaryota</taxon>
        <taxon>Fungi</taxon>
        <taxon>Dikarya</taxon>
        <taxon>Ascomycota</taxon>
        <taxon>Pezizomycotina</taxon>
        <taxon>Sordariomycetes</taxon>
        <taxon>Xylariomycetidae</taxon>
        <taxon>Amphisphaeriales</taxon>
        <taxon>Apiosporaceae</taxon>
        <taxon>Apiospora</taxon>
    </lineage>
</organism>
<dbReference type="EMBL" id="JAQQWP010000006">
    <property type="protein sequence ID" value="KAK8115233.1"/>
    <property type="molecule type" value="Genomic_DNA"/>
</dbReference>
<evidence type="ECO:0000313" key="2">
    <source>
        <dbReference type="Proteomes" id="UP001392437"/>
    </source>
</evidence>
<keyword evidence="2" id="KW-1185">Reference proteome</keyword>
<name>A0AAW0QXX5_9PEZI</name>
<keyword evidence="1" id="KW-0378">Hydrolase</keyword>
<evidence type="ECO:0000313" key="1">
    <source>
        <dbReference type="EMBL" id="KAK8115233.1"/>
    </source>
</evidence>